<sequence length="107" mass="12289">RGDPSSRQERTPSSETARGRDHLSEDLQGAVRLQERGQHEGRDGRREASTLQGHDQQHKQERQQKLRSITERAPPRSWKLQKRAKHTRGETTAARKGETSQTREATE</sequence>
<dbReference type="Proteomes" id="UP001066276">
    <property type="component" value="Chromosome 9"/>
</dbReference>
<name>A0AAV7MPS3_PLEWA</name>
<feature type="compositionally biased region" description="Basic and acidic residues" evidence="1">
    <location>
        <begin position="1"/>
        <end position="25"/>
    </location>
</feature>
<feature type="compositionally biased region" description="Basic and acidic residues" evidence="1">
    <location>
        <begin position="87"/>
        <end position="98"/>
    </location>
</feature>
<gene>
    <name evidence="2" type="ORF">NDU88_000448</name>
</gene>
<dbReference type="AlphaFoldDB" id="A0AAV7MPS3"/>
<evidence type="ECO:0000256" key="1">
    <source>
        <dbReference type="SAM" id="MobiDB-lite"/>
    </source>
</evidence>
<feature type="non-terminal residue" evidence="2">
    <location>
        <position position="107"/>
    </location>
</feature>
<accession>A0AAV7MPS3</accession>
<feature type="compositionally biased region" description="Basic and acidic residues" evidence="1">
    <location>
        <begin position="33"/>
        <end position="48"/>
    </location>
</feature>
<evidence type="ECO:0000313" key="2">
    <source>
        <dbReference type="EMBL" id="KAJ1103018.1"/>
    </source>
</evidence>
<evidence type="ECO:0000313" key="3">
    <source>
        <dbReference type="Proteomes" id="UP001066276"/>
    </source>
</evidence>
<feature type="non-terminal residue" evidence="2">
    <location>
        <position position="1"/>
    </location>
</feature>
<reference evidence="2" key="1">
    <citation type="journal article" date="2022" name="bioRxiv">
        <title>Sequencing and chromosome-scale assembly of the giantPleurodeles waltlgenome.</title>
        <authorList>
            <person name="Brown T."/>
            <person name="Elewa A."/>
            <person name="Iarovenko S."/>
            <person name="Subramanian E."/>
            <person name="Araus A.J."/>
            <person name="Petzold A."/>
            <person name="Susuki M."/>
            <person name="Suzuki K.-i.T."/>
            <person name="Hayashi T."/>
            <person name="Toyoda A."/>
            <person name="Oliveira C."/>
            <person name="Osipova E."/>
            <person name="Leigh N.D."/>
            <person name="Simon A."/>
            <person name="Yun M.H."/>
        </authorList>
    </citation>
    <scope>NUCLEOTIDE SEQUENCE</scope>
    <source>
        <strain evidence="2">20211129_DDA</strain>
        <tissue evidence="2">Liver</tissue>
    </source>
</reference>
<protein>
    <submittedName>
        <fullName evidence="2">Uncharacterized protein</fullName>
    </submittedName>
</protein>
<feature type="compositionally biased region" description="Basic and acidic residues" evidence="1">
    <location>
        <begin position="55"/>
        <end position="74"/>
    </location>
</feature>
<feature type="region of interest" description="Disordered" evidence="1">
    <location>
        <begin position="1"/>
        <end position="107"/>
    </location>
</feature>
<organism evidence="2 3">
    <name type="scientific">Pleurodeles waltl</name>
    <name type="common">Iberian ribbed newt</name>
    <dbReference type="NCBI Taxonomy" id="8319"/>
    <lineage>
        <taxon>Eukaryota</taxon>
        <taxon>Metazoa</taxon>
        <taxon>Chordata</taxon>
        <taxon>Craniata</taxon>
        <taxon>Vertebrata</taxon>
        <taxon>Euteleostomi</taxon>
        <taxon>Amphibia</taxon>
        <taxon>Batrachia</taxon>
        <taxon>Caudata</taxon>
        <taxon>Salamandroidea</taxon>
        <taxon>Salamandridae</taxon>
        <taxon>Pleurodelinae</taxon>
        <taxon>Pleurodeles</taxon>
    </lineage>
</organism>
<keyword evidence="3" id="KW-1185">Reference proteome</keyword>
<comment type="caution">
    <text evidence="2">The sequence shown here is derived from an EMBL/GenBank/DDBJ whole genome shotgun (WGS) entry which is preliminary data.</text>
</comment>
<dbReference type="EMBL" id="JANPWB010000013">
    <property type="protein sequence ID" value="KAJ1103018.1"/>
    <property type="molecule type" value="Genomic_DNA"/>
</dbReference>
<proteinExistence type="predicted"/>